<reference evidence="8" key="1">
    <citation type="submission" date="2015-08" db="UniProtKB">
        <authorList>
            <consortium name="WormBaseParasite"/>
        </authorList>
    </citation>
    <scope>IDENTIFICATION</scope>
</reference>
<evidence type="ECO:0000313" key="8">
    <source>
        <dbReference type="WBParaSite" id="SSTP_0001250800.1"/>
    </source>
</evidence>
<evidence type="ECO:0000256" key="3">
    <source>
        <dbReference type="ARBA" id="ARBA00015817"/>
    </source>
</evidence>
<dbReference type="Pfam" id="PF13890">
    <property type="entry name" value="Rab3-GTPase_cat"/>
    <property type="match status" value="1"/>
</dbReference>
<dbReference type="GO" id="GO:0005096">
    <property type="term" value="F:GTPase activator activity"/>
    <property type="evidence" value="ECO:0007669"/>
    <property type="project" value="UniProtKB-KW"/>
</dbReference>
<dbReference type="InterPro" id="IPR045700">
    <property type="entry name" value="Rab3GAP1"/>
</dbReference>
<evidence type="ECO:0000256" key="2">
    <source>
        <dbReference type="ARBA" id="ARBA00008856"/>
    </source>
</evidence>
<dbReference type="STRING" id="6248.A0A0K0ESS8"/>
<keyword evidence="7" id="KW-1185">Reference proteome</keyword>
<keyword evidence="4" id="KW-0343">GTPase activation</keyword>
<keyword evidence="5" id="KW-0963">Cytoplasm</keyword>
<comment type="subcellular location">
    <subcellularLocation>
        <location evidence="1">Cytoplasm</location>
    </subcellularLocation>
</comment>
<dbReference type="PANTHER" id="PTHR21422">
    <property type="entry name" value="RAB3 GTPASE-ACTIVATING PROTEIN CATALYTIC SUBUNIT"/>
    <property type="match status" value="1"/>
</dbReference>
<dbReference type="Proteomes" id="UP000035681">
    <property type="component" value="Unplaced"/>
</dbReference>
<evidence type="ECO:0000256" key="4">
    <source>
        <dbReference type="ARBA" id="ARBA00022468"/>
    </source>
</evidence>
<feature type="domain" description="Rab3GAP catalytic subunit conserved" evidence="6">
    <location>
        <begin position="684"/>
        <end position="827"/>
    </location>
</feature>
<protein>
    <recommendedName>
        <fullName evidence="3">Rab3 GTPase-activating protein catalytic subunit</fullName>
    </recommendedName>
</protein>
<dbReference type="InterPro" id="IPR026147">
    <property type="entry name" value="Rab3GAP1_conserved"/>
</dbReference>
<dbReference type="WBParaSite" id="TCONS_00017223.p1">
    <property type="protein sequence ID" value="TCONS_00017223.p1"/>
    <property type="gene ID" value="XLOC_011472"/>
</dbReference>
<evidence type="ECO:0000256" key="1">
    <source>
        <dbReference type="ARBA" id="ARBA00004496"/>
    </source>
</evidence>
<comment type="similarity">
    <text evidence="2">Belongs to the Rab3-GAP catalytic subunit family.</text>
</comment>
<evidence type="ECO:0000256" key="5">
    <source>
        <dbReference type="ARBA" id="ARBA00022490"/>
    </source>
</evidence>
<dbReference type="AlphaFoldDB" id="A0A0K0ESS8"/>
<proteinExistence type="inferred from homology"/>
<organism evidence="8">
    <name type="scientific">Strongyloides stercoralis</name>
    <name type="common">Threadworm</name>
    <dbReference type="NCBI Taxonomy" id="6248"/>
    <lineage>
        <taxon>Eukaryota</taxon>
        <taxon>Metazoa</taxon>
        <taxon>Ecdysozoa</taxon>
        <taxon>Nematoda</taxon>
        <taxon>Chromadorea</taxon>
        <taxon>Rhabditida</taxon>
        <taxon>Tylenchina</taxon>
        <taxon>Panagrolaimomorpha</taxon>
        <taxon>Strongyloidoidea</taxon>
        <taxon>Strongyloididae</taxon>
        <taxon>Strongyloides</taxon>
    </lineage>
</organism>
<dbReference type="WBParaSite" id="SSTP_0001250800.1">
    <property type="protein sequence ID" value="SSTP_0001250800.1"/>
    <property type="gene ID" value="SSTP_0001250800"/>
</dbReference>
<sequence length="1030" mass="120740">MEQSSNLKLIEKDVRFESNLNILTKSTNNLYINKNCIKNDDIDKKYCKMLSNDSTENIVDDIRNLHISSIKETKTEEDIISKTMEEKNILIDKKIISSTSFEINDTDSIFEIDDFTTVTESEKLAAQFDFILRKHKISKLNSDGCKRRILLSDNISWKKEEDIVDYDNGKLSVIFTYLSSFPEPINDSPIYISEEDGKEYFEIDIGKVSDFNDDKYLNIENDITFAKAYGIYGAVWISPTVNYLSPYSLTDIKQVLSSIELFDKQYGCCVPIFCSSDMYTPWRGLGIFLENDKRIDFLHASLTKPPRSLRYLNGLKELFIEKVNNSSNFPVDVYVTIKTRYNIYSKQENDYEINIREILKNNEFIKYLKESHCSFKVIPKHDPINEVRLYAELSNFSTDLINESPLFSDLDPKMTSKWSLEVLFNNNNKGFFYKMFTTMIECYSKYSNTQKIPDWYYKEKLHRDIPYDIKNKDEKNDLNVIYKNKFLFFETITNDFNTNSQKSVLQQLPQNIIRYVFDACHLNKNFPKQNSQRISNYSNGEYEKIENWKHFILQDIEKYKSSKSYSLSEQISIIIVKCFNVPYDDCYRLACYVWMEFVNTLGKYFDDTIDIPGTECDGEPNFSDCKLQQLLQLLQCCIDAKKRWYNYYESDDFNNHDYDEFHDAEEEFQNIDCSEISKQKDDPKPIGRSHPIQGNLRLLNYDDRIMYVPFLQYPTPITEEQFDNQISEDNELSRNERIKRQIVVLKSDMSAFKAANPGCCFEDFVRWHSPNDWILDEESGTYTLSQRMADNDNIWQLTWNEAPIEAITEQEHIFNETIEAYKILETLKNINIQELINLITPCCIKIGFKTLVDNVPLKDKYSQQNLKKLQEYLVKSSTLNPYNVLVEFTKNLKNIQNSILQYNSLKTLFSQFNSNLSKDEEECIEDLIIKLMNHNSSNEIDEEEHISSKVPILGGPKGFIGQIICQLASMVENINEGTSFPEPKVKEYFLKCKCRRPYLGSRECNNRMYTIVDNDIVSWYLSISSDTFSA</sequence>
<accession>A0A0K0ESS8</accession>
<evidence type="ECO:0000313" key="7">
    <source>
        <dbReference type="Proteomes" id="UP000035681"/>
    </source>
</evidence>
<dbReference type="PANTHER" id="PTHR21422:SF9">
    <property type="entry name" value="RAB3 GTPASE-ACTIVATING PROTEIN CATALYTIC SUBUNIT"/>
    <property type="match status" value="1"/>
</dbReference>
<evidence type="ECO:0000259" key="6">
    <source>
        <dbReference type="Pfam" id="PF13890"/>
    </source>
</evidence>
<name>A0A0K0ESS8_STRER</name>
<dbReference type="GO" id="GO:0005737">
    <property type="term" value="C:cytoplasm"/>
    <property type="evidence" value="ECO:0007669"/>
    <property type="project" value="UniProtKB-SubCell"/>
</dbReference>